<evidence type="ECO:0000256" key="8">
    <source>
        <dbReference type="ARBA" id="ARBA00022989"/>
    </source>
</evidence>
<reference evidence="14" key="1">
    <citation type="submission" date="2014-08" db="EMBL/GenBank/DDBJ databases">
        <authorList>
            <person name="Murali S."/>
            <person name="Richards S."/>
            <person name="Bandaranaike D."/>
            <person name="Bellair M."/>
            <person name="Blankenburg K."/>
            <person name="Chao H."/>
            <person name="Dinh H."/>
            <person name="Doddapaneni H."/>
            <person name="Dugan-Rocha S."/>
            <person name="Elkadiri S."/>
            <person name="Gnanaolivu R."/>
            <person name="Hughes D."/>
            <person name="Lee S."/>
            <person name="Li M."/>
            <person name="Ming W."/>
            <person name="Munidasa M."/>
            <person name="Muniz J."/>
            <person name="Nguyen L."/>
            <person name="Osuji N."/>
            <person name="Pu L.-L."/>
            <person name="Puazo M."/>
            <person name="Skinner E."/>
            <person name="Qu C."/>
            <person name="Quiroz J."/>
            <person name="Raj R."/>
            <person name="Weissenberger G."/>
            <person name="Xin Y."/>
            <person name="Zou X."/>
            <person name="Han Y."/>
            <person name="Worley K."/>
            <person name="Muzny D."/>
            <person name="Gibbs R."/>
        </authorList>
    </citation>
    <scope>NUCLEOTIDE SEQUENCE</scope>
    <source>
        <strain evidence="14">HAZT.00-mixed</strain>
        <tissue evidence="14">Whole organism</tissue>
    </source>
</reference>
<feature type="non-terminal residue" evidence="14">
    <location>
        <position position="137"/>
    </location>
</feature>
<keyword evidence="9" id="KW-0406">Ion transport</keyword>
<dbReference type="GO" id="GO:0098703">
    <property type="term" value="P:calcium ion import across plasma membrane"/>
    <property type="evidence" value="ECO:0007669"/>
    <property type="project" value="TreeGrafter"/>
</dbReference>
<keyword evidence="11" id="KW-0325">Glycoprotein</keyword>
<keyword evidence="10" id="KW-0472">Membrane</keyword>
<dbReference type="GO" id="GO:0005891">
    <property type="term" value="C:voltage-gated calcium channel complex"/>
    <property type="evidence" value="ECO:0007669"/>
    <property type="project" value="TreeGrafter"/>
</dbReference>
<comment type="caution">
    <text evidence="14">The sequence shown here is derived from an EMBL/GenBank/DDBJ whole genome shotgun (WGS) entry which is preliminary data.</text>
</comment>
<gene>
    <name evidence="14" type="ORF">HAZT_HAZT008026</name>
</gene>
<evidence type="ECO:0000256" key="4">
    <source>
        <dbReference type="ARBA" id="ARBA00022673"/>
    </source>
</evidence>
<dbReference type="EMBL" id="JQDR03010556">
    <property type="protein sequence ID" value="KAA0194094.1"/>
    <property type="molecule type" value="Genomic_DNA"/>
</dbReference>
<evidence type="ECO:0000256" key="10">
    <source>
        <dbReference type="ARBA" id="ARBA00023136"/>
    </source>
</evidence>
<dbReference type="GO" id="GO:0045202">
    <property type="term" value="C:synapse"/>
    <property type="evidence" value="ECO:0007669"/>
    <property type="project" value="GOC"/>
</dbReference>
<evidence type="ECO:0000256" key="7">
    <source>
        <dbReference type="ARBA" id="ARBA00022882"/>
    </source>
</evidence>
<dbReference type="InterPro" id="IPR050599">
    <property type="entry name" value="VDCC_alpha-1_subunit"/>
</dbReference>
<keyword evidence="5" id="KW-0812">Transmembrane</keyword>
<dbReference type="SUPFAM" id="SSF81324">
    <property type="entry name" value="Voltage-gated potassium channels"/>
    <property type="match status" value="1"/>
</dbReference>
<keyword evidence="8" id="KW-1133">Transmembrane helix</keyword>
<evidence type="ECO:0000256" key="1">
    <source>
        <dbReference type="ARBA" id="ARBA00004141"/>
    </source>
</evidence>
<reference evidence="14" key="3">
    <citation type="submission" date="2019-06" db="EMBL/GenBank/DDBJ databases">
        <authorList>
            <person name="Poynton C."/>
            <person name="Hasenbein S."/>
            <person name="Benoit J.B."/>
            <person name="Sepulveda M.S."/>
            <person name="Poelchau M.F."/>
            <person name="Murali S.C."/>
            <person name="Chen S."/>
            <person name="Glastad K.M."/>
            <person name="Werren J.H."/>
            <person name="Vineis J.H."/>
            <person name="Bowen J.L."/>
            <person name="Friedrich M."/>
            <person name="Jones J."/>
            <person name="Robertson H.M."/>
            <person name="Feyereisen R."/>
            <person name="Mechler-Hickson A."/>
            <person name="Mathers N."/>
            <person name="Lee C.E."/>
            <person name="Colbourne J.K."/>
            <person name="Biales A."/>
            <person name="Johnston J.S."/>
            <person name="Wellborn G.A."/>
            <person name="Rosendale A.J."/>
            <person name="Cridge A.G."/>
            <person name="Munoz-Torres M.C."/>
            <person name="Bain P.A."/>
            <person name="Manny A.R."/>
            <person name="Major K.M."/>
            <person name="Lambert F.N."/>
            <person name="Vulpe C.D."/>
            <person name="Tuck P."/>
            <person name="Blalock B.J."/>
            <person name="Lin Y.-Y."/>
            <person name="Smith M.E."/>
            <person name="Ochoa-Acuna H."/>
            <person name="Chen M.-J.M."/>
            <person name="Childers C.P."/>
            <person name="Qu J."/>
            <person name="Dugan S."/>
            <person name="Lee S.L."/>
            <person name="Chao H."/>
            <person name="Dinh H."/>
            <person name="Han Y."/>
            <person name="Doddapaneni H."/>
            <person name="Worley K.C."/>
            <person name="Muzny D.M."/>
            <person name="Gibbs R.A."/>
            <person name="Richards S."/>
        </authorList>
    </citation>
    <scope>NUCLEOTIDE SEQUENCE</scope>
    <source>
        <strain evidence="14">HAZT.00-mixed</strain>
        <tissue evidence="14">Whole organism</tissue>
    </source>
</reference>
<organism evidence="14">
    <name type="scientific">Hyalella azteca</name>
    <name type="common">Amphipod</name>
    <dbReference type="NCBI Taxonomy" id="294128"/>
    <lineage>
        <taxon>Eukaryota</taxon>
        <taxon>Metazoa</taxon>
        <taxon>Ecdysozoa</taxon>
        <taxon>Arthropoda</taxon>
        <taxon>Crustacea</taxon>
        <taxon>Multicrustacea</taxon>
        <taxon>Malacostraca</taxon>
        <taxon>Eumalacostraca</taxon>
        <taxon>Peracarida</taxon>
        <taxon>Amphipoda</taxon>
        <taxon>Senticaudata</taxon>
        <taxon>Talitrida</taxon>
        <taxon>Talitroidea</taxon>
        <taxon>Hyalellidae</taxon>
        <taxon>Hyalella</taxon>
    </lineage>
</organism>
<keyword evidence="2" id="KW-0813">Transport</keyword>
<dbReference type="Gene3D" id="1.20.120.350">
    <property type="entry name" value="Voltage-gated potassium channels. Chain C"/>
    <property type="match status" value="1"/>
</dbReference>
<name>A0A6A0GZN4_HYAAZ</name>
<reference evidence="14" key="2">
    <citation type="journal article" date="2018" name="Environ. Sci. Technol.">
        <title>The Toxicogenome of Hyalella azteca: A Model for Sediment Ecotoxicology and Evolutionary Toxicology.</title>
        <authorList>
            <person name="Poynton H.C."/>
            <person name="Hasenbein S."/>
            <person name="Benoit J.B."/>
            <person name="Sepulveda M.S."/>
            <person name="Poelchau M.F."/>
            <person name="Hughes D.S.T."/>
            <person name="Murali S.C."/>
            <person name="Chen S."/>
            <person name="Glastad K.M."/>
            <person name="Goodisman M.A.D."/>
            <person name="Werren J.H."/>
            <person name="Vineis J.H."/>
            <person name="Bowen J.L."/>
            <person name="Friedrich M."/>
            <person name="Jones J."/>
            <person name="Robertson H.M."/>
            <person name="Feyereisen R."/>
            <person name="Mechler-Hickson A."/>
            <person name="Mathers N."/>
            <person name="Lee C.E."/>
            <person name="Colbourne J.K."/>
            <person name="Biales A."/>
            <person name="Johnston J.S."/>
            <person name="Wellborn G.A."/>
            <person name="Rosendale A.J."/>
            <person name="Cridge A.G."/>
            <person name="Munoz-Torres M.C."/>
            <person name="Bain P.A."/>
            <person name="Manny A.R."/>
            <person name="Major K.M."/>
            <person name="Lambert F.N."/>
            <person name="Vulpe C.D."/>
            <person name="Tuck P."/>
            <person name="Blalock B.J."/>
            <person name="Lin Y.Y."/>
            <person name="Smith M.E."/>
            <person name="Ochoa-Acuna H."/>
            <person name="Chen M.M."/>
            <person name="Childers C.P."/>
            <person name="Qu J."/>
            <person name="Dugan S."/>
            <person name="Lee S.L."/>
            <person name="Chao H."/>
            <person name="Dinh H."/>
            <person name="Han Y."/>
            <person name="Doddapaneni H."/>
            <person name="Worley K.C."/>
            <person name="Muzny D.M."/>
            <person name="Gibbs R.A."/>
            <person name="Richards S."/>
        </authorList>
    </citation>
    <scope>NUCLEOTIDE SEQUENCE</scope>
    <source>
        <strain evidence="14">HAZT.00-mixed</strain>
        <tissue evidence="14">Whole organism</tissue>
    </source>
</reference>
<keyword evidence="3" id="KW-0109">Calcium transport</keyword>
<dbReference type="InterPro" id="IPR027359">
    <property type="entry name" value="Volt_channel_dom_sf"/>
</dbReference>
<dbReference type="Proteomes" id="UP000711488">
    <property type="component" value="Unassembled WGS sequence"/>
</dbReference>
<evidence type="ECO:0000256" key="3">
    <source>
        <dbReference type="ARBA" id="ARBA00022568"/>
    </source>
</evidence>
<comment type="subcellular location">
    <subcellularLocation>
        <location evidence="1">Membrane</location>
        <topology evidence="1">Multi-pass membrane protein</topology>
    </subcellularLocation>
</comment>
<keyword evidence="7" id="KW-0851">Voltage-gated channel</keyword>
<evidence type="ECO:0000313" key="14">
    <source>
        <dbReference type="EMBL" id="KAA0194094.1"/>
    </source>
</evidence>
<keyword evidence="6" id="KW-0106">Calcium</keyword>
<dbReference type="PANTHER" id="PTHR45628:SF7">
    <property type="entry name" value="VOLTAGE-DEPENDENT CALCIUM CHANNEL TYPE A SUBUNIT ALPHA-1"/>
    <property type="match status" value="1"/>
</dbReference>
<dbReference type="Pfam" id="PF00520">
    <property type="entry name" value="Ion_trans"/>
    <property type="match status" value="1"/>
</dbReference>
<evidence type="ECO:0000256" key="6">
    <source>
        <dbReference type="ARBA" id="ARBA00022837"/>
    </source>
</evidence>
<evidence type="ECO:0000259" key="13">
    <source>
        <dbReference type="Pfam" id="PF00520"/>
    </source>
</evidence>
<dbReference type="InterPro" id="IPR005821">
    <property type="entry name" value="Ion_trans_dom"/>
</dbReference>
<dbReference type="GO" id="GO:0007268">
    <property type="term" value="P:chemical synaptic transmission"/>
    <property type="evidence" value="ECO:0007669"/>
    <property type="project" value="TreeGrafter"/>
</dbReference>
<evidence type="ECO:0000256" key="5">
    <source>
        <dbReference type="ARBA" id="ARBA00022692"/>
    </source>
</evidence>
<evidence type="ECO:0000256" key="11">
    <source>
        <dbReference type="ARBA" id="ARBA00023180"/>
    </source>
</evidence>
<keyword evidence="12" id="KW-0407">Ion channel</keyword>
<sequence length="137" mass="14944">MAGRTALILPTKIDASKDADPDIDFADDSGLGPRPMLPYSSMFILSPTNPLSSMALASEDPVEEGSKWNTYLTYFDYAFTGVFAVEMILKASLNVSMAVQVVDLGVIFHPGSYLRDLWNIMDSVVVICAAVSFCFDM</sequence>
<evidence type="ECO:0000256" key="12">
    <source>
        <dbReference type="ARBA" id="ARBA00023303"/>
    </source>
</evidence>
<evidence type="ECO:0000256" key="9">
    <source>
        <dbReference type="ARBA" id="ARBA00023065"/>
    </source>
</evidence>
<dbReference type="AlphaFoldDB" id="A0A6A0GZN4"/>
<proteinExistence type="predicted"/>
<accession>A0A6A0GZN4</accession>
<dbReference type="GO" id="GO:0008331">
    <property type="term" value="F:high voltage-gated calcium channel activity"/>
    <property type="evidence" value="ECO:0007669"/>
    <property type="project" value="TreeGrafter"/>
</dbReference>
<dbReference type="PANTHER" id="PTHR45628">
    <property type="entry name" value="VOLTAGE-DEPENDENT CALCIUM CHANNEL TYPE A SUBUNIT ALPHA-1"/>
    <property type="match status" value="1"/>
</dbReference>
<keyword evidence="4" id="KW-0107">Calcium channel</keyword>
<protein>
    <recommendedName>
        <fullName evidence="13">Ion transport domain-containing protein</fullName>
    </recommendedName>
</protein>
<feature type="domain" description="Ion transport" evidence="13">
    <location>
        <begin position="50"/>
        <end position="135"/>
    </location>
</feature>
<evidence type="ECO:0000256" key="2">
    <source>
        <dbReference type="ARBA" id="ARBA00022448"/>
    </source>
</evidence>